<accession>A0AAD9T550</accession>
<sequence>MGNSSSKTDRAASLGRFTLELTGYSHKILSMGIRARTGGAIVDRALEESAFSLAATRRDQRVAGSPYLAHPEQSSCPLHVPHHLGKL</sequence>
<name>A0AAD9T550_9HELO</name>
<reference evidence="2" key="1">
    <citation type="submission" date="2023-06" db="EMBL/GenBank/DDBJ databases">
        <title>Draft genome of Marssonina rosae.</title>
        <authorList>
            <person name="Cheng Q."/>
        </authorList>
    </citation>
    <scope>NUCLEOTIDE SEQUENCE</scope>
    <source>
        <strain evidence="2">R4</strain>
    </source>
</reference>
<organism evidence="2 3">
    <name type="scientific">Diplocarpon rosae</name>
    <dbReference type="NCBI Taxonomy" id="946125"/>
    <lineage>
        <taxon>Eukaryota</taxon>
        <taxon>Fungi</taxon>
        <taxon>Dikarya</taxon>
        <taxon>Ascomycota</taxon>
        <taxon>Pezizomycotina</taxon>
        <taxon>Leotiomycetes</taxon>
        <taxon>Helotiales</taxon>
        <taxon>Drepanopezizaceae</taxon>
        <taxon>Diplocarpon</taxon>
    </lineage>
</organism>
<comment type="caution">
    <text evidence="2">The sequence shown here is derived from an EMBL/GenBank/DDBJ whole genome shotgun (WGS) entry which is preliminary data.</text>
</comment>
<dbReference type="Proteomes" id="UP001285354">
    <property type="component" value="Unassembled WGS sequence"/>
</dbReference>
<dbReference type="EMBL" id="JAUBYV010000002">
    <property type="protein sequence ID" value="KAK2628490.1"/>
    <property type="molecule type" value="Genomic_DNA"/>
</dbReference>
<dbReference type="AlphaFoldDB" id="A0AAD9T550"/>
<evidence type="ECO:0000313" key="2">
    <source>
        <dbReference type="EMBL" id="KAK2628490.1"/>
    </source>
</evidence>
<evidence type="ECO:0000313" key="3">
    <source>
        <dbReference type="Proteomes" id="UP001285354"/>
    </source>
</evidence>
<evidence type="ECO:0000256" key="1">
    <source>
        <dbReference type="SAM" id="MobiDB-lite"/>
    </source>
</evidence>
<protein>
    <submittedName>
        <fullName evidence="2">Uncharacterized protein</fullName>
    </submittedName>
</protein>
<keyword evidence="3" id="KW-1185">Reference proteome</keyword>
<proteinExistence type="predicted"/>
<feature type="region of interest" description="Disordered" evidence="1">
    <location>
        <begin position="64"/>
        <end position="87"/>
    </location>
</feature>
<gene>
    <name evidence="2" type="ORF">QTJ16_001593</name>
</gene>